<dbReference type="Proteomes" id="UP000324896">
    <property type="component" value="Unassembled WGS sequence"/>
</dbReference>
<dbReference type="GO" id="GO:0016856">
    <property type="term" value="F:racemase and epimerase activity, acting on hydroxy acids and derivatives"/>
    <property type="evidence" value="ECO:0007669"/>
    <property type="project" value="UniProtKB-UniRule"/>
</dbReference>
<reference evidence="3 5" key="1">
    <citation type="submission" date="2016-10" db="EMBL/GenBank/DDBJ databases">
        <authorList>
            <person name="de Groot N.N."/>
        </authorList>
    </citation>
    <scope>NUCLEOTIDE SEQUENCE [LARGE SCALE GENOMIC DNA]</scope>
    <source>
        <strain evidence="3 5">WG7</strain>
    </source>
</reference>
<comment type="function">
    <text evidence="1">Catalyzes the epimerization of D-tagaturonate (D-TagA) to D-fructuronate (D-FruA).</text>
</comment>
<dbReference type="EMBL" id="SOAA01000007">
    <property type="protein sequence ID" value="TDS32378.1"/>
    <property type="molecule type" value="Genomic_DNA"/>
</dbReference>
<name>A0A1G6KE58_9FIRM</name>
<feature type="active site" description="Proton donor" evidence="1">
    <location>
        <position position="285"/>
    </location>
</feature>
<dbReference type="GO" id="GO:0046872">
    <property type="term" value="F:metal ion binding"/>
    <property type="evidence" value="ECO:0007669"/>
    <property type="project" value="UniProtKB-UniRule"/>
</dbReference>
<gene>
    <name evidence="1" type="primary">uxaE</name>
    <name evidence="4" type="ORF">BY453_10752</name>
    <name evidence="2" type="ORF">SAMN04488597_10473</name>
    <name evidence="3" type="ORF">SAMN04515654_11218</name>
</gene>
<dbReference type="HAMAP" id="MF_02243">
    <property type="entry name" value="UxaE"/>
    <property type="match status" value="1"/>
</dbReference>
<keyword evidence="1" id="KW-0413">Isomerase</keyword>
<dbReference type="Proteomes" id="UP000198945">
    <property type="component" value="Unassembled WGS sequence"/>
</dbReference>
<protein>
    <recommendedName>
        <fullName evidence="1">Tagaturonate/fructuronate epimerase</fullName>
        <shortName evidence="1">D-TagA/D-FruA epimerase</shortName>
        <ecNumber evidence="1">5.1.2.7</ecNumber>
    </recommendedName>
</protein>
<comment type="cofactor">
    <cofactor evidence="1">
        <name>a divalent metal cation</name>
        <dbReference type="ChEBI" id="CHEBI:60240"/>
    </cofactor>
</comment>
<dbReference type="RefSeq" id="WP_081374543.1">
    <property type="nucleotide sequence ID" value="NZ_FMYT01000004.1"/>
</dbReference>
<dbReference type="OrthoDB" id="9797992at2"/>
<evidence type="ECO:0000313" key="6">
    <source>
        <dbReference type="Proteomes" id="UP000295758"/>
    </source>
</evidence>
<feature type="binding site" evidence="1">
    <location>
        <position position="177"/>
    </location>
    <ligand>
        <name>a divalent metal cation</name>
        <dbReference type="ChEBI" id="CHEBI:60240"/>
    </ligand>
</feature>
<evidence type="ECO:0000313" key="2">
    <source>
        <dbReference type="EMBL" id="SDC28855.1"/>
    </source>
</evidence>
<dbReference type="EMBL" id="FNEH01000012">
    <property type="protein sequence ID" value="SDI69944.1"/>
    <property type="molecule type" value="Genomic_DNA"/>
</dbReference>
<evidence type="ECO:0000313" key="4">
    <source>
        <dbReference type="EMBL" id="TDS32378.1"/>
    </source>
</evidence>
<reference evidence="2 7" key="2">
    <citation type="submission" date="2016-10" db="EMBL/GenBank/DDBJ databases">
        <authorList>
            <person name="Varghese N."/>
            <person name="Submissions S."/>
        </authorList>
    </citation>
    <scope>NUCLEOTIDE SEQUENCE [LARGE SCALE GENOMIC DNA]</scope>
    <source>
        <strain evidence="2 7">WG10</strain>
    </source>
</reference>
<comment type="catalytic activity">
    <reaction evidence="1">
        <text>keto-D-tagaturonate = keto-D-fructuronate</text>
        <dbReference type="Rhea" id="RHEA:51656"/>
        <dbReference type="ChEBI" id="CHEBI:17886"/>
        <dbReference type="ChEBI" id="CHEBI:59881"/>
        <dbReference type="EC" id="5.1.2.7"/>
    </reaction>
</comment>
<dbReference type="InterPro" id="IPR032586">
    <property type="entry name" value="UxaE"/>
</dbReference>
<sequence length="507" mass="58551">MSWKDFAEELVGTSKEAVMKVAEYAEDYRIYPRSIIKKDKSFYFLAKIDQKKKLVILNKSKNFELFQGRIEELAGFKAKIGPLSHYNAEILREVFPFTAPSALGNKKPSIGLGDRLGIATPGHIEAVKESAAMPVFAQQSVRELNLTGRTFKSVLDDVSWAVFQEGYQAGFAADADHLKEKPDIKEALDLGYTMLTLDCTDYINDDLDQMSESEIENAYAEVPDYLREGLENQYLNKTFVLNSGYQLEYNQDNFKEIVLIYYKMLDFAKEIQHLIKTSARNVDFEISIDETSTPTTPEAHFFVANELKRNNIEVNSLAPRFVGEFQKGIDYIGDLEQFEKEFKVHADIADRFGYKLSIHSGSDKFSVFPIIGRHTQGRVHVKTAGTNWLEAIRVVAENNPSLYRDIHAYALKKFEAAKEYYHVTTDLDKVPELARMSDQELGELLEINEVRQLLHITYGFILQDKKDGRYIFRDKLYKFWDEYDKEYRRALERHIGRHLNKLGFYKN</sequence>
<reference evidence="4 6" key="3">
    <citation type="submission" date="2019-03" db="EMBL/GenBank/DDBJ databases">
        <title>Deep subsurface shale carbon reservoir microbial communities from Ohio and West Virginia, USA.</title>
        <authorList>
            <person name="Wrighton K."/>
        </authorList>
    </citation>
    <scope>NUCLEOTIDE SEQUENCE [LARGE SCALE GENOMIC DNA]</scope>
    <source>
        <strain evidence="4 6">UTICA-S4D12</strain>
    </source>
</reference>
<comment type="similarity">
    <text evidence="1">Belongs to the UxaE family.</text>
</comment>
<dbReference type="EMBL" id="FMYT01000004">
    <property type="protein sequence ID" value="SDC28855.1"/>
    <property type="molecule type" value="Genomic_DNA"/>
</dbReference>
<keyword evidence="1" id="KW-0479">Metal-binding</keyword>
<evidence type="ECO:0000313" key="3">
    <source>
        <dbReference type="EMBL" id="SDI69944.1"/>
    </source>
</evidence>
<evidence type="ECO:0000256" key="1">
    <source>
        <dbReference type="HAMAP-Rule" id="MF_02243"/>
    </source>
</evidence>
<dbReference type="STRING" id="54121.SAMN04515653_11161"/>
<organism evidence="2 7">
    <name type="scientific">Halanaerobium congolense</name>
    <dbReference type="NCBI Taxonomy" id="54121"/>
    <lineage>
        <taxon>Bacteria</taxon>
        <taxon>Bacillati</taxon>
        <taxon>Bacillota</taxon>
        <taxon>Clostridia</taxon>
        <taxon>Halanaerobiales</taxon>
        <taxon>Halanaerobiaceae</taxon>
        <taxon>Halanaerobium</taxon>
    </lineage>
</organism>
<accession>A0A1G6KE58</accession>
<evidence type="ECO:0000313" key="5">
    <source>
        <dbReference type="Proteomes" id="UP000198945"/>
    </source>
</evidence>
<feature type="binding site" evidence="1">
    <location>
        <position position="359"/>
    </location>
    <ligand>
        <name>a divalent metal cation</name>
        <dbReference type="ChEBI" id="CHEBI:60240"/>
    </ligand>
</feature>
<proteinExistence type="inferred from homology"/>
<dbReference type="AlphaFoldDB" id="A0A1G6KE58"/>
<dbReference type="Proteomes" id="UP000295758">
    <property type="component" value="Unassembled WGS sequence"/>
</dbReference>
<feature type="active site" description="Proton acceptor" evidence="1">
    <location>
        <position position="176"/>
    </location>
</feature>
<dbReference type="Pfam" id="PF16257">
    <property type="entry name" value="UxaE"/>
    <property type="match status" value="1"/>
</dbReference>
<evidence type="ECO:0000313" key="7">
    <source>
        <dbReference type="Proteomes" id="UP000324896"/>
    </source>
</evidence>
<feature type="binding site" evidence="1">
    <location>
        <position position="327"/>
    </location>
    <ligand>
        <name>a divalent metal cation</name>
        <dbReference type="ChEBI" id="CHEBI:60240"/>
    </ligand>
</feature>
<dbReference type="EC" id="5.1.2.7" evidence="1"/>